<evidence type="ECO:0000313" key="2">
    <source>
        <dbReference type="Proteomes" id="UP001239111"/>
    </source>
</evidence>
<evidence type="ECO:0000313" key="1">
    <source>
        <dbReference type="EMBL" id="KAJ8685083.1"/>
    </source>
</evidence>
<comment type="caution">
    <text evidence="1">The sequence shown here is derived from an EMBL/GenBank/DDBJ whole genome shotgun (WGS) entry which is preliminary data.</text>
</comment>
<proteinExistence type="predicted"/>
<dbReference type="Proteomes" id="UP001239111">
    <property type="component" value="Chromosome 1"/>
</dbReference>
<name>A0ACC2PPN2_9HYME</name>
<organism evidence="1 2">
    <name type="scientific">Eretmocerus hayati</name>
    <dbReference type="NCBI Taxonomy" id="131215"/>
    <lineage>
        <taxon>Eukaryota</taxon>
        <taxon>Metazoa</taxon>
        <taxon>Ecdysozoa</taxon>
        <taxon>Arthropoda</taxon>
        <taxon>Hexapoda</taxon>
        <taxon>Insecta</taxon>
        <taxon>Pterygota</taxon>
        <taxon>Neoptera</taxon>
        <taxon>Endopterygota</taxon>
        <taxon>Hymenoptera</taxon>
        <taxon>Apocrita</taxon>
        <taxon>Proctotrupomorpha</taxon>
        <taxon>Chalcidoidea</taxon>
        <taxon>Aphelinidae</taxon>
        <taxon>Aphelininae</taxon>
        <taxon>Eretmocerus</taxon>
    </lineage>
</organism>
<sequence>MTENSDGQKTIQDLQSVSLHLEKSVKDGGQQSSLQSGSYDTVASDFAEEYRTKSARDHPTVKSTSVEYPKSTADYTLSTHSESQMKQDAVESDNILRDSFEENHGSPSRLSHGSMNSAPISMANKFLPGQSTQTAGPTPTLNQLLQASTPVHRFHSAYSSAAADTFQQWPTQRSPVQPVFPQSSQKLTVQVSFNFVHNESILVA</sequence>
<reference evidence="1" key="1">
    <citation type="submission" date="2023-04" db="EMBL/GenBank/DDBJ databases">
        <title>A chromosome-level genome assembly of the parasitoid wasp Eretmocerus hayati.</title>
        <authorList>
            <person name="Zhong Y."/>
            <person name="Liu S."/>
            <person name="Liu Y."/>
        </authorList>
    </citation>
    <scope>NUCLEOTIDE SEQUENCE</scope>
    <source>
        <strain evidence="1">ZJU_SS_LIU_2023</strain>
    </source>
</reference>
<gene>
    <name evidence="1" type="ORF">QAD02_020876</name>
</gene>
<protein>
    <submittedName>
        <fullName evidence="1">Uncharacterized protein</fullName>
    </submittedName>
</protein>
<accession>A0ACC2PPN2</accession>
<keyword evidence="2" id="KW-1185">Reference proteome</keyword>
<dbReference type="EMBL" id="CM056741">
    <property type="protein sequence ID" value="KAJ8685083.1"/>
    <property type="molecule type" value="Genomic_DNA"/>
</dbReference>